<dbReference type="EMBL" id="JACOOZ010000005">
    <property type="protein sequence ID" value="MBC5667961.1"/>
    <property type="molecule type" value="Genomic_DNA"/>
</dbReference>
<organism evidence="6 7">
    <name type="scientific">Eubacterium segne</name>
    <dbReference type="NCBI Taxonomy" id="2763045"/>
    <lineage>
        <taxon>Bacteria</taxon>
        <taxon>Bacillati</taxon>
        <taxon>Bacillota</taxon>
        <taxon>Clostridia</taxon>
        <taxon>Eubacteriales</taxon>
        <taxon>Eubacteriaceae</taxon>
        <taxon>Eubacterium</taxon>
    </lineage>
</organism>
<dbReference type="NCBIfam" id="TIGR03696">
    <property type="entry name" value="Rhs_assc_core"/>
    <property type="match status" value="1"/>
</dbReference>
<dbReference type="InterPro" id="IPR059100">
    <property type="entry name" value="TSP3_bac"/>
</dbReference>
<dbReference type="Proteomes" id="UP000597877">
    <property type="component" value="Unassembled WGS sequence"/>
</dbReference>
<evidence type="ECO:0000256" key="4">
    <source>
        <dbReference type="ARBA" id="ARBA00022837"/>
    </source>
</evidence>
<dbReference type="InterPro" id="IPR006530">
    <property type="entry name" value="YD"/>
</dbReference>
<comment type="subcellular location">
    <subcellularLocation>
        <location evidence="1">Secreted</location>
    </subcellularLocation>
</comment>
<feature type="region of interest" description="Disordered" evidence="5">
    <location>
        <begin position="263"/>
        <end position="282"/>
    </location>
</feature>
<sequence length="1098" mass="126555">MEKIAFGEIPETYGIALCTGTEENMSYMRICGTATNKAPMFVVDYFDPIDMNGKYYGDFNITGEYQEDTGKIDLNWEDYGDGSGKEVEEYMIATRKNDGDFKMVARTSDLEYSLDIDSDTTDMDVRLVAIRKDGKYLSNILSYSINSETGEENQDEAGTYSAVTRDTDGDGLEDGYEIWDFKTKWNTETEDSTETEPKYVQDSDGDGLPDGYEVFTLGTDPAVKNEDGKDSDGDGWSDVREYREGTDPWLVDSDFDEVYDPDDFGTVNPRKTDNPQNKGTDRLGAYSAQVHKGLYDYEYSEMEDGVKVTYIVNIYRGDTKKITTDYGDVTLNKVIKYFYDENGNNTAIVEENQNDINHTICITYTYDSDGNVTYICDQKTEYTMSYKNGDMKTLKVGDVELVNYESNITENSNILEQITSYGNGQKIRTVTTKSIDENGNSYTKKSEIYYCDDTQCSYVTEYDNEGRILKFIDCTRKEKISYDYVYSDDNITVARNDGFMKEVKNSQNVDGNITDKNISYTFEKNQGSKVTYQESQKTDMSDEDKTVTTDTLYNGDNIVVTSSDENKKISYEIYSQLCKKYLLNSYQDEMSDTKISYNINAYGENKKYEYIYDLSGNITEIKLDGNRIYEYAYDVHGRLVKELDYVNSTGCVYGYTSTGNVVAKHLKKINSDGSLTNIQDIKYSYENGDWADQLTKYGNQKITYDSVGNPVKYHDGKKFEWIRGRELSKIILSDDSDVTYEYNQNGLRTHKETNITSTDYEWDEKKLIRETVTYKLSGRKYDIWYYYDGNGDIAGFEYNEISEMNQELNRKSIYYEKNMQGDVIGLIDSTGAKIASYAYDAWGNVVDTVCYEKNEIPYALNHITYRGYYFDNESGFYYLQSRYYDAEVGRFINADDVKYIGANENRWSYNLYMYCEGNPIIGNDETGNLITYPIKVTKTFKRHVWQAANVFLTAKGYLVAKMMFHHALYGGGKKMPSNKLQKLTNKIKSDIQLSRAVKKELDKCKKRIDGQKVFNFAFEFTENRDLYYSVQHIRVFVNARMYDGHKWNLVISIGDIYDFTETRSWFSFAGLANNIGKYMQDSGQLKPFRWGLNYKTTF</sequence>
<dbReference type="RefSeq" id="WP_118588654.1">
    <property type="nucleotide sequence ID" value="NZ_JACOOZ010000005.1"/>
</dbReference>
<comment type="caution">
    <text evidence="6">The sequence shown here is derived from an EMBL/GenBank/DDBJ whole genome shotgun (WGS) entry which is preliminary data.</text>
</comment>
<feature type="region of interest" description="Disordered" evidence="5">
    <location>
        <begin position="148"/>
        <end position="169"/>
    </location>
</feature>
<name>A0ABR7F2Y0_9FIRM</name>
<evidence type="ECO:0000256" key="1">
    <source>
        <dbReference type="ARBA" id="ARBA00004613"/>
    </source>
</evidence>
<evidence type="ECO:0000256" key="3">
    <source>
        <dbReference type="ARBA" id="ARBA00022729"/>
    </source>
</evidence>
<proteinExistence type="predicted"/>
<dbReference type="InterPro" id="IPR022385">
    <property type="entry name" value="Rhs_assc_core"/>
</dbReference>
<protein>
    <submittedName>
        <fullName evidence="6">RHS repeat-associated core domain-containing protein</fullName>
    </submittedName>
</protein>
<evidence type="ECO:0000313" key="6">
    <source>
        <dbReference type="EMBL" id="MBC5667961.1"/>
    </source>
</evidence>
<keyword evidence="4" id="KW-0106">Calcium</keyword>
<evidence type="ECO:0000256" key="2">
    <source>
        <dbReference type="ARBA" id="ARBA00022525"/>
    </source>
</evidence>
<dbReference type="InterPro" id="IPR028974">
    <property type="entry name" value="TSP_type-3_rpt"/>
</dbReference>
<dbReference type="Pfam" id="PF18884">
    <property type="entry name" value="TSP3_bac"/>
    <property type="match status" value="3"/>
</dbReference>
<gene>
    <name evidence="6" type="ORF">H8S00_08210</name>
</gene>
<keyword evidence="3" id="KW-0732">Signal</keyword>
<feature type="compositionally biased region" description="Basic and acidic residues" evidence="5">
    <location>
        <begin position="223"/>
        <end position="240"/>
    </location>
</feature>
<evidence type="ECO:0000313" key="7">
    <source>
        <dbReference type="Proteomes" id="UP000597877"/>
    </source>
</evidence>
<dbReference type="SUPFAM" id="SSF103647">
    <property type="entry name" value="TSP type-3 repeat"/>
    <property type="match status" value="1"/>
</dbReference>
<dbReference type="NCBIfam" id="TIGR01643">
    <property type="entry name" value="YD_repeat_2x"/>
    <property type="match status" value="1"/>
</dbReference>
<dbReference type="Gene3D" id="2.180.10.10">
    <property type="entry name" value="RHS repeat-associated core"/>
    <property type="match status" value="1"/>
</dbReference>
<keyword evidence="2" id="KW-0964">Secreted</keyword>
<feature type="region of interest" description="Disordered" evidence="5">
    <location>
        <begin position="187"/>
        <end position="240"/>
    </location>
</feature>
<dbReference type="InterPro" id="IPR050708">
    <property type="entry name" value="T6SS_VgrG/RHS"/>
</dbReference>
<dbReference type="PANTHER" id="PTHR32305">
    <property type="match status" value="1"/>
</dbReference>
<dbReference type="PANTHER" id="PTHR32305:SF15">
    <property type="entry name" value="PROTEIN RHSA-RELATED"/>
    <property type="match status" value="1"/>
</dbReference>
<reference evidence="6 7" key="1">
    <citation type="submission" date="2020-08" db="EMBL/GenBank/DDBJ databases">
        <title>Genome public.</title>
        <authorList>
            <person name="Liu C."/>
            <person name="Sun Q."/>
        </authorList>
    </citation>
    <scope>NUCLEOTIDE SEQUENCE [LARGE SCALE GENOMIC DNA]</scope>
    <source>
        <strain evidence="6 7">BX4</strain>
    </source>
</reference>
<keyword evidence="7" id="KW-1185">Reference proteome</keyword>
<evidence type="ECO:0000256" key="5">
    <source>
        <dbReference type="SAM" id="MobiDB-lite"/>
    </source>
</evidence>
<accession>A0ABR7F2Y0</accession>